<dbReference type="PANTHER" id="PTHR24567:SF74">
    <property type="entry name" value="HTH-TYPE TRANSCRIPTIONAL REGULATOR ARCR"/>
    <property type="match status" value="1"/>
</dbReference>
<evidence type="ECO:0000256" key="3">
    <source>
        <dbReference type="ARBA" id="ARBA00023163"/>
    </source>
</evidence>
<evidence type="ECO:0000259" key="5">
    <source>
        <dbReference type="PROSITE" id="PS51063"/>
    </source>
</evidence>
<dbReference type="InterPro" id="IPR012318">
    <property type="entry name" value="HTH_CRP"/>
</dbReference>
<dbReference type="PANTHER" id="PTHR24567">
    <property type="entry name" value="CRP FAMILY TRANSCRIPTIONAL REGULATORY PROTEIN"/>
    <property type="match status" value="1"/>
</dbReference>
<dbReference type="InterPro" id="IPR014710">
    <property type="entry name" value="RmlC-like_jellyroll"/>
</dbReference>
<dbReference type="SMART" id="SM00419">
    <property type="entry name" value="HTH_CRP"/>
    <property type="match status" value="1"/>
</dbReference>
<dbReference type="InterPro" id="IPR036390">
    <property type="entry name" value="WH_DNA-bd_sf"/>
</dbReference>
<evidence type="ECO:0000313" key="6">
    <source>
        <dbReference type="EMBL" id="GAA4104591.1"/>
    </source>
</evidence>
<dbReference type="PROSITE" id="PS50042">
    <property type="entry name" value="CNMP_BINDING_3"/>
    <property type="match status" value="1"/>
</dbReference>
<comment type="caution">
    <text evidence="6">The sequence shown here is derived from an EMBL/GenBank/DDBJ whole genome shotgun (WGS) entry which is preliminary data.</text>
</comment>
<accession>A0ABP7X4I7</accession>
<reference evidence="7" key="1">
    <citation type="journal article" date="2019" name="Int. J. Syst. Evol. Microbiol.">
        <title>The Global Catalogue of Microorganisms (GCM) 10K type strain sequencing project: providing services to taxonomists for standard genome sequencing and annotation.</title>
        <authorList>
            <consortium name="The Broad Institute Genomics Platform"/>
            <consortium name="The Broad Institute Genome Sequencing Center for Infectious Disease"/>
            <person name="Wu L."/>
            <person name="Ma J."/>
        </authorList>
    </citation>
    <scope>NUCLEOTIDE SEQUENCE [LARGE SCALE GENOMIC DNA]</scope>
    <source>
        <strain evidence="7">JCM 17085</strain>
    </source>
</reference>
<dbReference type="Proteomes" id="UP001500841">
    <property type="component" value="Unassembled WGS sequence"/>
</dbReference>
<keyword evidence="7" id="KW-1185">Reference proteome</keyword>
<evidence type="ECO:0000256" key="2">
    <source>
        <dbReference type="ARBA" id="ARBA00023125"/>
    </source>
</evidence>
<dbReference type="PRINTS" id="PR00034">
    <property type="entry name" value="HTHCRP"/>
</dbReference>
<dbReference type="InterPro" id="IPR018490">
    <property type="entry name" value="cNMP-bd_dom_sf"/>
</dbReference>
<dbReference type="InterPro" id="IPR000595">
    <property type="entry name" value="cNMP-bd_dom"/>
</dbReference>
<feature type="domain" description="Cyclic nucleotide-binding" evidence="4">
    <location>
        <begin position="32"/>
        <end position="118"/>
    </location>
</feature>
<evidence type="ECO:0000313" key="7">
    <source>
        <dbReference type="Proteomes" id="UP001500841"/>
    </source>
</evidence>
<protein>
    <submittedName>
        <fullName evidence="6">Crp/Fnr family transcriptional regulator</fullName>
    </submittedName>
</protein>
<dbReference type="SUPFAM" id="SSF46785">
    <property type="entry name" value="Winged helix' DNA-binding domain"/>
    <property type="match status" value="1"/>
</dbReference>
<dbReference type="PROSITE" id="PS51063">
    <property type="entry name" value="HTH_CRP_2"/>
    <property type="match status" value="1"/>
</dbReference>
<evidence type="ECO:0000256" key="1">
    <source>
        <dbReference type="ARBA" id="ARBA00023015"/>
    </source>
</evidence>
<name>A0ABP7X4I7_9SPHI</name>
<dbReference type="InterPro" id="IPR036388">
    <property type="entry name" value="WH-like_DNA-bd_sf"/>
</dbReference>
<dbReference type="Pfam" id="PF13545">
    <property type="entry name" value="HTH_Crp_2"/>
    <property type="match status" value="1"/>
</dbReference>
<dbReference type="EMBL" id="BAABCV010000015">
    <property type="protein sequence ID" value="GAA4104591.1"/>
    <property type="molecule type" value="Genomic_DNA"/>
</dbReference>
<keyword evidence="1" id="KW-0805">Transcription regulation</keyword>
<organism evidence="6 7">
    <name type="scientific">Mucilaginibacter panaciglaebae</name>
    <dbReference type="NCBI Taxonomy" id="502331"/>
    <lineage>
        <taxon>Bacteria</taxon>
        <taxon>Pseudomonadati</taxon>
        <taxon>Bacteroidota</taxon>
        <taxon>Sphingobacteriia</taxon>
        <taxon>Sphingobacteriales</taxon>
        <taxon>Sphingobacteriaceae</taxon>
        <taxon>Mucilaginibacter</taxon>
    </lineage>
</organism>
<dbReference type="Gene3D" id="2.60.120.10">
    <property type="entry name" value="Jelly Rolls"/>
    <property type="match status" value="1"/>
</dbReference>
<feature type="domain" description="HTH crp-type" evidence="5">
    <location>
        <begin position="149"/>
        <end position="220"/>
    </location>
</feature>
<proteinExistence type="predicted"/>
<keyword evidence="3" id="KW-0804">Transcription</keyword>
<evidence type="ECO:0000259" key="4">
    <source>
        <dbReference type="PROSITE" id="PS50042"/>
    </source>
</evidence>
<dbReference type="SUPFAM" id="SSF51206">
    <property type="entry name" value="cAMP-binding domain-like"/>
    <property type="match status" value="1"/>
</dbReference>
<dbReference type="Gene3D" id="1.10.10.10">
    <property type="entry name" value="Winged helix-like DNA-binding domain superfamily/Winged helix DNA-binding domain"/>
    <property type="match status" value="1"/>
</dbReference>
<dbReference type="CDD" id="cd00038">
    <property type="entry name" value="CAP_ED"/>
    <property type="match status" value="1"/>
</dbReference>
<sequence>MKKITLIEDIETCFLCKNCLKEWLPAILAHKKNYKVKRSEVIFNEGDPVKGVFFVNSGVVKVHKRWGAEKELILRFASSGMIFGHRALGGDGIYSISATAIQEGIVSYVDMDFFETTLRVNADFAYKLLMFLAYDLRVSERKTRNLAHMPVKGRVAEALINLKDQFGLTAEGFINIELSRQDLASFAGATYETVFRVISELTQDDLLELSGKSIKIANYDKLLKLTEEAA</sequence>
<dbReference type="RefSeq" id="WP_345107049.1">
    <property type="nucleotide sequence ID" value="NZ_BAABCV010000015.1"/>
</dbReference>
<dbReference type="InterPro" id="IPR050397">
    <property type="entry name" value="Env_Response_Regulators"/>
</dbReference>
<gene>
    <name evidence="6" type="ORF">GCM10022392_32700</name>
</gene>
<dbReference type="Pfam" id="PF00027">
    <property type="entry name" value="cNMP_binding"/>
    <property type="match status" value="1"/>
</dbReference>
<dbReference type="SMART" id="SM00100">
    <property type="entry name" value="cNMP"/>
    <property type="match status" value="1"/>
</dbReference>
<keyword evidence="2" id="KW-0238">DNA-binding</keyword>